<evidence type="ECO:0000313" key="1">
    <source>
        <dbReference type="EMBL" id="WUM19430.1"/>
    </source>
</evidence>
<dbReference type="InterPro" id="IPR006175">
    <property type="entry name" value="YjgF/YER057c/UK114"/>
</dbReference>
<dbReference type="InterPro" id="IPR035959">
    <property type="entry name" value="RutC-like_sf"/>
</dbReference>
<dbReference type="Pfam" id="PF01042">
    <property type="entry name" value="Ribonuc_L-PSP"/>
    <property type="match status" value="1"/>
</dbReference>
<sequence>MSQIRVNGSDSLHDGGFSYSAVAAPGSTVFTAGIAPLDVDGATIAPGDVQAQARACMDNLTTVLTEAGASLADVAKVTVFVAEGLQADLSVAWDAVVAAFGDHKPAASLLGVTVLAHDDQLVEIEAVAVVAAH</sequence>
<dbReference type="RefSeq" id="WP_328856936.1">
    <property type="nucleotide sequence ID" value="NZ_CP108021.1"/>
</dbReference>
<proteinExistence type="predicted"/>
<accession>A0AAU4K058</accession>
<dbReference type="CDD" id="cd00448">
    <property type="entry name" value="YjgF_YER057c_UK114_family"/>
    <property type="match status" value="1"/>
</dbReference>
<dbReference type="SUPFAM" id="SSF55298">
    <property type="entry name" value="YjgF-like"/>
    <property type="match status" value="1"/>
</dbReference>
<dbReference type="Proteomes" id="UP001432128">
    <property type="component" value="Chromosome"/>
</dbReference>
<reference evidence="1 2" key="1">
    <citation type="submission" date="2022-10" db="EMBL/GenBank/DDBJ databases">
        <title>The complete genomes of actinobacterial strains from the NBC collection.</title>
        <authorList>
            <person name="Joergensen T.S."/>
            <person name="Alvarez Arevalo M."/>
            <person name="Sterndorff E.B."/>
            <person name="Faurdal D."/>
            <person name="Vuksanovic O."/>
            <person name="Mourched A.-S."/>
            <person name="Charusanti P."/>
            <person name="Shaw S."/>
            <person name="Blin K."/>
            <person name="Weber T."/>
        </authorList>
    </citation>
    <scope>NUCLEOTIDE SEQUENCE [LARGE SCALE GENOMIC DNA]</scope>
    <source>
        <strain evidence="1 2">NBC_00319</strain>
    </source>
</reference>
<name>A0AAU4K058_9NOCA</name>
<dbReference type="AlphaFoldDB" id="A0AAU4K058"/>
<keyword evidence="2" id="KW-1185">Reference proteome</keyword>
<dbReference type="Gene3D" id="3.30.1330.40">
    <property type="entry name" value="RutC-like"/>
    <property type="match status" value="1"/>
</dbReference>
<protein>
    <submittedName>
        <fullName evidence="1">RidA family protein</fullName>
    </submittedName>
</protein>
<evidence type="ECO:0000313" key="2">
    <source>
        <dbReference type="Proteomes" id="UP001432128"/>
    </source>
</evidence>
<organism evidence="1 2">
    <name type="scientific">Williamsia herbipolensis</name>
    <dbReference type="NCBI Taxonomy" id="1603258"/>
    <lineage>
        <taxon>Bacteria</taxon>
        <taxon>Bacillati</taxon>
        <taxon>Actinomycetota</taxon>
        <taxon>Actinomycetes</taxon>
        <taxon>Mycobacteriales</taxon>
        <taxon>Nocardiaceae</taxon>
        <taxon>Williamsia</taxon>
    </lineage>
</organism>
<gene>
    <name evidence="1" type="ORF">OG579_17225</name>
</gene>
<dbReference type="PANTHER" id="PTHR43857:SF1">
    <property type="entry name" value="YJGH FAMILY PROTEIN"/>
    <property type="match status" value="1"/>
</dbReference>
<dbReference type="EMBL" id="CP108021">
    <property type="protein sequence ID" value="WUM19430.1"/>
    <property type="molecule type" value="Genomic_DNA"/>
</dbReference>
<dbReference type="PANTHER" id="PTHR43857">
    <property type="entry name" value="BLR7761 PROTEIN"/>
    <property type="match status" value="1"/>
</dbReference>
<dbReference type="KEGG" id="whr:OG579_17225"/>